<dbReference type="Proteomes" id="UP000272136">
    <property type="component" value="Chromosome 2"/>
</dbReference>
<accession>A0AAP9GI55</accession>
<evidence type="ECO:0000313" key="4">
    <source>
        <dbReference type="Proteomes" id="UP000272136"/>
    </source>
</evidence>
<dbReference type="InterPro" id="IPR003848">
    <property type="entry name" value="DUF218"/>
</dbReference>
<reference evidence="3 5" key="1">
    <citation type="journal article" date="2015" name="Genome Announc.">
        <title>Draft Genome Sequence of Vibrio owensii Strain SH-14, Which Causes Shrimp Acute Hepatopancreatic Necrosis Disease.</title>
        <authorList>
            <person name="Liu L."/>
            <person name="Xiao J."/>
            <person name="Xia X."/>
            <person name="Pan Y."/>
            <person name="Yan S."/>
            <person name="Wang Y."/>
        </authorList>
    </citation>
    <scope>NUCLEOTIDE SEQUENCE [LARGE SCALE GENOMIC DNA]</scope>
    <source>
        <strain evidence="3 5">SH14</strain>
    </source>
</reference>
<dbReference type="InterPro" id="IPR014729">
    <property type="entry name" value="Rossmann-like_a/b/a_fold"/>
</dbReference>
<dbReference type="RefSeq" id="WP_054824281.1">
    <property type="nucleotide sequence ID" value="NZ_CP033138.1"/>
</dbReference>
<evidence type="ECO:0000313" key="3">
    <source>
        <dbReference type="EMBL" id="QGH50565.1"/>
    </source>
</evidence>
<organism evidence="3 5">
    <name type="scientific">Vibrio owensii</name>
    <dbReference type="NCBI Taxonomy" id="696485"/>
    <lineage>
        <taxon>Bacteria</taxon>
        <taxon>Pseudomonadati</taxon>
        <taxon>Pseudomonadota</taxon>
        <taxon>Gammaproteobacteria</taxon>
        <taxon>Vibrionales</taxon>
        <taxon>Vibrionaceae</taxon>
        <taxon>Vibrio</taxon>
    </lineage>
</organism>
<name>A0AAP9GI55_9VIBR</name>
<evidence type="ECO:0000313" key="5">
    <source>
        <dbReference type="Proteomes" id="UP000390336"/>
    </source>
</evidence>
<dbReference type="CDD" id="cd06259">
    <property type="entry name" value="YdcF-like"/>
    <property type="match status" value="1"/>
</dbReference>
<dbReference type="EMBL" id="CP033138">
    <property type="protein sequence ID" value="AYO16401.1"/>
    <property type="molecule type" value="Genomic_DNA"/>
</dbReference>
<dbReference type="GO" id="GO:0005886">
    <property type="term" value="C:plasma membrane"/>
    <property type="evidence" value="ECO:0007669"/>
    <property type="project" value="TreeGrafter"/>
</dbReference>
<dbReference type="EMBL" id="CP045860">
    <property type="protein sequence ID" value="QGH50565.1"/>
    <property type="molecule type" value="Genomic_DNA"/>
</dbReference>
<dbReference type="InterPro" id="IPR051599">
    <property type="entry name" value="Cell_Envelope_Assoc"/>
</dbReference>
<sequence length="297" mass="32950">MKLNKVVIILGKRLVHDQLSAEGRSRVEALLNVLNEFCFETTALVFCGGVTQGQTVSEADAMYRYFCQLAKAREINFPELQVIIENRSLNTVQNMQNAAAELLISDLCETGQTIEVTLLSNDYHLERIIEIQTLMDEQGLLRVLKSRCADMGAKLNIPLDLSHHVSVPYPNTGVLAEAFLLFDELTTYRVYLEGVKRGAFERDLTEVRAKPLAIGLGAIEKLHALDLEPEVRGQIADMKKAIEMTAFDDSVVAAEQALAVFHPILTALNLQLDPEANGELSHFNLLTLKFATCAYGT</sequence>
<dbReference type="Pfam" id="PF02698">
    <property type="entry name" value="DUF218"/>
    <property type="match status" value="1"/>
</dbReference>
<evidence type="ECO:0000259" key="1">
    <source>
        <dbReference type="Pfam" id="PF02698"/>
    </source>
</evidence>
<dbReference type="PANTHER" id="PTHR30336">
    <property type="entry name" value="INNER MEMBRANE PROTEIN, PROBABLE PERMEASE"/>
    <property type="match status" value="1"/>
</dbReference>
<feature type="domain" description="DUF218" evidence="1">
    <location>
        <begin position="6"/>
        <end position="130"/>
    </location>
</feature>
<gene>
    <name evidence="3" type="ORF">APZ19_26225</name>
    <name evidence="2" type="ORF">D0812_18455</name>
</gene>
<keyword evidence="4" id="KW-1185">Reference proteome</keyword>
<proteinExistence type="predicted"/>
<dbReference type="Gene3D" id="3.40.50.620">
    <property type="entry name" value="HUPs"/>
    <property type="match status" value="1"/>
</dbReference>
<reference evidence="3" key="3">
    <citation type="submission" date="2019-11" db="EMBL/GenBank/DDBJ databases">
        <title>Complete genome sequence of Vibrio owensii SH-14 isolated from shrimp with acute hepatopancreatic necrosis diease.</title>
        <authorList>
            <person name="Liang X."/>
            <person name="Wang Y."/>
        </authorList>
    </citation>
    <scope>NUCLEOTIDE SEQUENCE</scope>
    <source>
        <strain evidence="3">SH14</strain>
    </source>
</reference>
<dbReference type="AlphaFoldDB" id="A0AAP9GI55"/>
<dbReference type="PANTHER" id="PTHR30336:SF20">
    <property type="entry name" value="DUF218 DOMAIN-CONTAINING PROTEIN"/>
    <property type="match status" value="1"/>
</dbReference>
<evidence type="ECO:0000313" key="2">
    <source>
        <dbReference type="EMBL" id="AYO16401.1"/>
    </source>
</evidence>
<reference evidence="2 4" key="2">
    <citation type="submission" date="2018-10" db="EMBL/GenBank/DDBJ databases">
        <title>Whole Genome of Vibrio owensii strain 170502, isolated from Acute Hepatopancreatic Necrosis Disease (AHPND) shrimp.</title>
        <authorList>
            <person name="Yan M."/>
            <person name="Wang X."/>
            <person name="Wang Y."/>
        </authorList>
    </citation>
    <scope>NUCLEOTIDE SEQUENCE [LARGE SCALE GENOMIC DNA]</scope>
    <source>
        <strain evidence="2 4">1700302</strain>
    </source>
</reference>
<protein>
    <submittedName>
        <fullName evidence="3">YdcF family protein</fullName>
    </submittedName>
</protein>
<dbReference type="Proteomes" id="UP000390336">
    <property type="component" value="Chromosome 2"/>
</dbReference>